<feature type="compositionally biased region" description="Polar residues" evidence="11">
    <location>
        <begin position="1"/>
        <end position="10"/>
    </location>
</feature>
<evidence type="ECO:0000256" key="2">
    <source>
        <dbReference type="ARBA" id="ARBA00022475"/>
    </source>
</evidence>
<keyword evidence="6" id="KW-0067">ATP-binding</keyword>
<dbReference type="GO" id="GO:0005524">
    <property type="term" value="F:ATP binding"/>
    <property type="evidence" value="ECO:0007669"/>
    <property type="project" value="UniProtKB-KW"/>
</dbReference>
<dbReference type="CDD" id="cd17546">
    <property type="entry name" value="REC_hyHK_CKI1_RcsC-like"/>
    <property type="match status" value="1"/>
</dbReference>
<accession>A0A0R3AM00</accession>
<dbReference type="InterPro" id="IPR011006">
    <property type="entry name" value="CheY-like_superfamily"/>
</dbReference>
<gene>
    <name evidence="13" type="ORF">TX23_06430</name>
</gene>
<keyword evidence="9" id="KW-0472">Membrane</keyword>
<keyword evidence="5" id="KW-0547">Nucleotide-binding</keyword>
<evidence type="ECO:0000259" key="12">
    <source>
        <dbReference type="PROSITE" id="PS50110"/>
    </source>
</evidence>
<keyword evidence="4" id="KW-0812">Transmembrane</keyword>
<evidence type="ECO:0000256" key="10">
    <source>
        <dbReference type="PROSITE-ProRule" id="PRU00169"/>
    </source>
</evidence>
<dbReference type="Pfam" id="PF00072">
    <property type="entry name" value="Response_reg"/>
    <property type="match status" value="1"/>
</dbReference>
<comment type="caution">
    <text evidence="13">The sequence shown here is derived from an EMBL/GenBank/DDBJ whole genome shotgun (WGS) entry which is preliminary data.</text>
</comment>
<evidence type="ECO:0000313" key="14">
    <source>
        <dbReference type="Proteomes" id="UP000050852"/>
    </source>
</evidence>
<evidence type="ECO:0000256" key="3">
    <source>
        <dbReference type="ARBA" id="ARBA00022553"/>
    </source>
</evidence>
<dbReference type="EMBL" id="JYLN01000002">
    <property type="protein sequence ID" value="KRP74058.1"/>
    <property type="molecule type" value="Genomic_DNA"/>
</dbReference>
<evidence type="ECO:0000256" key="5">
    <source>
        <dbReference type="ARBA" id="ARBA00022741"/>
    </source>
</evidence>
<evidence type="ECO:0000256" key="4">
    <source>
        <dbReference type="ARBA" id="ARBA00022692"/>
    </source>
</evidence>
<feature type="modified residue" description="4-aspartylphosphate" evidence="10">
    <location>
        <position position="78"/>
    </location>
</feature>
<dbReference type="PANTHER" id="PTHR45339">
    <property type="entry name" value="HYBRID SIGNAL TRANSDUCTION HISTIDINE KINASE J"/>
    <property type="match status" value="1"/>
</dbReference>
<evidence type="ECO:0000256" key="8">
    <source>
        <dbReference type="ARBA" id="ARBA00023012"/>
    </source>
</evidence>
<proteinExistence type="predicted"/>
<reference evidence="13 14" key="1">
    <citation type="submission" date="2015-02" db="EMBL/GenBank/DDBJ databases">
        <title>Two Pseudomonas sp. nov., isolated from raw milk.</title>
        <authorList>
            <person name="Wenning M."/>
            <person name="von Neubeck M."/>
            <person name="Huptas C."/>
            <person name="Scherer S."/>
        </authorList>
    </citation>
    <scope>NUCLEOTIDE SEQUENCE [LARGE SCALE GENOMIC DNA]</scope>
    <source>
        <strain evidence="13 14">DSM 29164</strain>
    </source>
</reference>
<dbReference type="GO" id="GO:0000160">
    <property type="term" value="P:phosphorelay signal transduction system"/>
    <property type="evidence" value="ECO:0007669"/>
    <property type="project" value="UniProtKB-KW"/>
</dbReference>
<dbReference type="SUPFAM" id="SSF47226">
    <property type="entry name" value="Histidine-containing phosphotransfer domain, HPT domain"/>
    <property type="match status" value="1"/>
</dbReference>
<dbReference type="OrthoDB" id="9797243at2"/>
<dbReference type="SMART" id="SM00448">
    <property type="entry name" value="REC"/>
    <property type="match status" value="1"/>
</dbReference>
<keyword evidence="2" id="KW-1003">Cell membrane</keyword>
<evidence type="ECO:0000256" key="11">
    <source>
        <dbReference type="SAM" id="MobiDB-lite"/>
    </source>
</evidence>
<evidence type="ECO:0000256" key="1">
    <source>
        <dbReference type="ARBA" id="ARBA00004651"/>
    </source>
</evidence>
<protein>
    <submittedName>
        <fullName evidence="13">Response regulator</fullName>
    </submittedName>
</protein>
<evidence type="ECO:0000256" key="6">
    <source>
        <dbReference type="ARBA" id="ARBA00022840"/>
    </source>
</evidence>
<organism evidence="13 14">
    <name type="scientific">Pseudomonas paralactis</name>
    <dbReference type="NCBI Taxonomy" id="1615673"/>
    <lineage>
        <taxon>Bacteria</taxon>
        <taxon>Pseudomonadati</taxon>
        <taxon>Pseudomonadota</taxon>
        <taxon>Gammaproteobacteria</taxon>
        <taxon>Pseudomonadales</taxon>
        <taxon>Pseudomonadaceae</taxon>
        <taxon>Pseudomonas</taxon>
    </lineage>
</organism>
<dbReference type="GO" id="GO:0005886">
    <property type="term" value="C:plasma membrane"/>
    <property type="evidence" value="ECO:0007669"/>
    <property type="project" value="UniProtKB-SubCell"/>
</dbReference>
<dbReference type="PATRIC" id="fig|1615673.3.peg.2294"/>
<keyword evidence="8" id="KW-0902">Two-component regulatory system</keyword>
<evidence type="ECO:0000313" key="13">
    <source>
        <dbReference type="EMBL" id="KRP74058.1"/>
    </source>
</evidence>
<keyword evidence="7" id="KW-1133">Transmembrane helix</keyword>
<sequence>MGSLSGSTAGASRKSKSPVTPPPHWRQLHVLVAEDHSAHRLLLGCLLQKLGLDHELVADGYLGRVAYARRPFDLVITDCQMPVMDGYSMARAIRQYEHHFDLRRVPIIALTADLQNDSPQRCSDAGIDAWLLKPLTLEQLRAVLARWLPDADHVPIGEELVARVSGWPARASLVATFGSEQVVNQLLENLLVEAWQDHDLLGRACAALNASLTAERLHRLTGSLVFVGGAGLESCAVRLIEQVQRDGVSAHLAELTLFQARLRAYLDYLSTL</sequence>
<name>A0A0R3AM00_9PSED</name>
<dbReference type="RefSeq" id="WP_057701492.1">
    <property type="nucleotide sequence ID" value="NZ_JYLN01000002.1"/>
</dbReference>
<evidence type="ECO:0000256" key="7">
    <source>
        <dbReference type="ARBA" id="ARBA00022989"/>
    </source>
</evidence>
<dbReference type="PANTHER" id="PTHR45339:SF1">
    <property type="entry name" value="HYBRID SIGNAL TRANSDUCTION HISTIDINE KINASE J"/>
    <property type="match status" value="1"/>
</dbReference>
<dbReference type="Proteomes" id="UP000050852">
    <property type="component" value="Unassembled WGS sequence"/>
</dbReference>
<dbReference type="PROSITE" id="PS50110">
    <property type="entry name" value="RESPONSE_REGULATORY"/>
    <property type="match status" value="1"/>
</dbReference>
<feature type="domain" description="Response regulatory" evidence="12">
    <location>
        <begin position="29"/>
        <end position="148"/>
    </location>
</feature>
<dbReference type="Gene3D" id="3.40.50.2300">
    <property type="match status" value="1"/>
</dbReference>
<comment type="subcellular location">
    <subcellularLocation>
        <location evidence="1">Cell membrane</location>
        <topology evidence="1">Multi-pass membrane protein</topology>
    </subcellularLocation>
</comment>
<dbReference type="InterPro" id="IPR001789">
    <property type="entry name" value="Sig_transdc_resp-reg_receiver"/>
</dbReference>
<feature type="region of interest" description="Disordered" evidence="11">
    <location>
        <begin position="1"/>
        <end position="22"/>
    </location>
</feature>
<dbReference type="InterPro" id="IPR036641">
    <property type="entry name" value="HPT_dom_sf"/>
</dbReference>
<dbReference type="AlphaFoldDB" id="A0A0R3AM00"/>
<keyword evidence="3 10" id="KW-0597">Phosphoprotein</keyword>
<dbReference type="SUPFAM" id="SSF52172">
    <property type="entry name" value="CheY-like"/>
    <property type="match status" value="1"/>
</dbReference>
<evidence type="ECO:0000256" key="9">
    <source>
        <dbReference type="ARBA" id="ARBA00023136"/>
    </source>
</evidence>